<dbReference type="AlphaFoldDB" id="A0A7T5RK50"/>
<evidence type="ECO:0000313" key="1">
    <source>
        <dbReference type="EMBL" id="QQG45584.1"/>
    </source>
</evidence>
<evidence type="ECO:0000313" key="2">
    <source>
        <dbReference type="Proteomes" id="UP000595618"/>
    </source>
</evidence>
<proteinExistence type="predicted"/>
<organism evidence="1 2">
    <name type="scientific">Candidatus Sungiibacteriota bacterium</name>
    <dbReference type="NCBI Taxonomy" id="2750080"/>
    <lineage>
        <taxon>Bacteria</taxon>
        <taxon>Candidatus Sungiibacteriota</taxon>
    </lineage>
</organism>
<accession>A0A7T5RK50</accession>
<reference evidence="1 2" key="1">
    <citation type="submission" date="2020-07" db="EMBL/GenBank/DDBJ databases">
        <title>Huge and variable diversity of episymbiotic CPR bacteria and DPANN archaea in groundwater ecosystems.</title>
        <authorList>
            <person name="He C.Y."/>
            <person name="Keren R."/>
            <person name="Whittaker M."/>
            <person name="Farag I.F."/>
            <person name="Doudna J."/>
            <person name="Cate J.H.D."/>
            <person name="Banfield J.F."/>
        </authorList>
    </citation>
    <scope>NUCLEOTIDE SEQUENCE [LARGE SCALE GENOMIC DNA]</scope>
    <source>
        <strain evidence="1">NC_groundwater_541_Ag_S-0.1um_46_50</strain>
    </source>
</reference>
<protein>
    <submittedName>
        <fullName evidence="1">Uncharacterized protein</fullName>
    </submittedName>
</protein>
<dbReference type="EMBL" id="CP066690">
    <property type="protein sequence ID" value="QQG45584.1"/>
    <property type="molecule type" value="Genomic_DNA"/>
</dbReference>
<sequence>MFKGFILSESLKNPEVLNRLDHIYVKVEHHPEFLEEPKIWHDFKVRVADKDIKKVSNLLAKQMKQTWYAHFWDKKSVYVILPKKVFKIPLEKKWTSKEYLRLKRYAVRNGVEEQYLNFWIQKEDKI</sequence>
<name>A0A7T5RK50_9BACT</name>
<gene>
    <name evidence="1" type="ORF">HYW89_01510</name>
</gene>
<dbReference type="Proteomes" id="UP000595618">
    <property type="component" value="Chromosome"/>
</dbReference>